<gene>
    <name evidence="15" type="ORF">COU07_02285</name>
</gene>
<dbReference type="Pfam" id="PF12627">
    <property type="entry name" value="PolyA_pol_RNAbd"/>
    <property type="match status" value="1"/>
</dbReference>
<dbReference type="Pfam" id="PF13735">
    <property type="entry name" value="tRNA_NucTran2_2"/>
    <property type="match status" value="1"/>
</dbReference>
<evidence type="ECO:0000259" key="12">
    <source>
        <dbReference type="Pfam" id="PF01743"/>
    </source>
</evidence>
<dbReference type="Gene3D" id="1.10.3090.10">
    <property type="entry name" value="cca-adding enzyme, domain 2"/>
    <property type="match status" value="1"/>
</dbReference>
<keyword evidence="6" id="KW-0548">Nucleotidyltransferase</keyword>
<dbReference type="PANTHER" id="PTHR47545:SF2">
    <property type="entry name" value="CC-ADDING TRNA NUCLEOTIDYLTRANSFERASE"/>
    <property type="match status" value="1"/>
</dbReference>
<dbReference type="GO" id="GO:0046872">
    <property type="term" value="F:metal ion binding"/>
    <property type="evidence" value="ECO:0007669"/>
    <property type="project" value="UniProtKB-KW"/>
</dbReference>
<dbReference type="InterPro" id="IPR043519">
    <property type="entry name" value="NT_sf"/>
</dbReference>
<evidence type="ECO:0000256" key="9">
    <source>
        <dbReference type="ARBA" id="ARBA00022842"/>
    </source>
</evidence>
<dbReference type="Gene3D" id="1.10.246.80">
    <property type="match status" value="1"/>
</dbReference>
<dbReference type="GO" id="GO:0008033">
    <property type="term" value="P:tRNA processing"/>
    <property type="evidence" value="ECO:0007669"/>
    <property type="project" value="UniProtKB-KW"/>
</dbReference>
<sequence length="507" mass="57007">MKKIPSDISAVAKTLTESGFQAYLVGGCVRDMILGKEPKDWDIATNAKPDEVQKVFPDSVYENSFGTVGVKIRSGEDNNGDGDGETKIVEVTTFRLEGKYTDARHPDEIKFADTIEEDLGRRDFTVNAIALEIKNAKIKNQNESSKLKDGDFKLIDPYNGQHDLEAKLIKAVGDPQKRFSEDALRLLRAVRFSVELGFEIEKETADALRKNSHLLERIAKERIRDEFVKLIMSPDAAGGVTALYSFGLLKYILPELEDGIGVLQNKHHVFTVFEHNLRALKYSASKNYSLVVRLASLLHDVGKPKTKKGDGPDSTFYGHQVVGERMAVKALSRLHFSQDIIQSVALLVREHMFVYDPDAVTLAGVRRLVRRVGSENVDDLFRVREADRIGSGVPKAQPYRLRHLRAMVEKVQQDPIHPKMIALRGDELMKVLDIPPGPKVGKILLILLEDVLDDPLRNEKSFLERRAKELSKLSEKELDDLSLQAKKKAASVQDRIDVGIKKKYFVE</sequence>
<evidence type="ECO:0000256" key="5">
    <source>
        <dbReference type="ARBA" id="ARBA00022694"/>
    </source>
</evidence>
<keyword evidence="7" id="KW-0479">Metal-binding</keyword>
<dbReference type="CDD" id="cd05398">
    <property type="entry name" value="NT_ClassII-CCAase"/>
    <property type="match status" value="1"/>
</dbReference>
<evidence type="ECO:0000259" key="13">
    <source>
        <dbReference type="Pfam" id="PF12627"/>
    </source>
</evidence>
<feature type="domain" description="Poly A polymerase head" evidence="12">
    <location>
        <begin position="22"/>
        <end position="169"/>
    </location>
</feature>
<dbReference type="GO" id="GO:0016779">
    <property type="term" value="F:nucleotidyltransferase activity"/>
    <property type="evidence" value="ECO:0007669"/>
    <property type="project" value="UniProtKB-KW"/>
</dbReference>
<evidence type="ECO:0000313" key="16">
    <source>
        <dbReference type="Proteomes" id="UP000231157"/>
    </source>
</evidence>
<dbReference type="InterPro" id="IPR032828">
    <property type="entry name" value="PolyA_RNA-bd"/>
</dbReference>
<keyword evidence="8" id="KW-0547">Nucleotide-binding</keyword>
<evidence type="ECO:0000256" key="10">
    <source>
        <dbReference type="ARBA" id="ARBA00022884"/>
    </source>
</evidence>
<evidence type="ECO:0008006" key="17">
    <source>
        <dbReference type="Google" id="ProtNLM"/>
    </source>
</evidence>
<dbReference type="CDD" id="cd00077">
    <property type="entry name" value="HDc"/>
    <property type="match status" value="1"/>
</dbReference>
<keyword evidence="5" id="KW-0819">tRNA processing</keyword>
<reference evidence="16" key="1">
    <citation type="submission" date="2017-09" db="EMBL/GenBank/DDBJ databases">
        <title>Depth-based differentiation of microbial function through sediment-hosted aquifers and enrichment of novel symbionts in the deep terrestrial subsurface.</title>
        <authorList>
            <person name="Probst A.J."/>
            <person name="Ladd B."/>
            <person name="Jarett J.K."/>
            <person name="Geller-Mcgrath D.E."/>
            <person name="Sieber C.M.K."/>
            <person name="Emerson J.B."/>
            <person name="Anantharaman K."/>
            <person name="Thomas B.C."/>
            <person name="Malmstrom R."/>
            <person name="Stieglmeier M."/>
            <person name="Klingl A."/>
            <person name="Woyke T."/>
            <person name="Ryan C.M."/>
            <person name="Banfield J.F."/>
        </authorList>
    </citation>
    <scope>NUCLEOTIDE SEQUENCE [LARGE SCALE GENOMIC DNA]</scope>
</reference>
<dbReference type="AlphaFoldDB" id="A0A2H0UUF0"/>
<comment type="caution">
    <text evidence="15">The sequence shown here is derived from an EMBL/GenBank/DDBJ whole genome shotgun (WGS) entry which is preliminary data.</text>
</comment>
<dbReference type="InterPro" id="IPR006675">
    <property type="entry name" value="HDIG_dom"/>
</dbReference>
<name>A0A2H0UUF0_9BACT</name>
<dbReference type="SUPFAM" id="SSF81891">
    <property type="entry name" value="Poly A polymerase C-terminal region-like"/>
    <property type="match status" value="1"/>
</dbReference>
<organism evidence="15 16">
    <name type="scientific">Candidatus Harrisonbacteria bacterium CG10_big_fil_rev_8_21_14_0_10_40_38</name>
    <dbReference type="NCBI Taxonomy" id="1974583"/>
    <lineage>
        <taxon>Bacteria</taxon>
        <taxon>Candidatus Harrisoniibacteriota</taxon>
    </lineage>
</organism>
<evidence type="ECO:0000256" key="4">
    <source>
        <dbReference type="ARBA" id="ARBA00022679"/>
    </source>
</evidence>
<proteinExistence type="inferred from homology"/>
<evidence type="ECO:0000256" key="3">
    <source>
        <dbReference type="ARBA" id="ARBA00022555"/>
    </source>
</evidence>
<keyword evidence="9" id="KW-0460">Magnesium</keyword>
<dbReference type="GO" id="GO:0000166">
    <property type="term" value="F:nucleotide binding"/>
    <property type="evidence" value="ECO:0007669"/>
    <property type="project" value="UniProtKB-KW"/>
</dbReference>
<protein>
    <recommendedName>
        <fullName evidence="17">HD domain-containing protein</fullName>
    </recommendedName>
</protein>
<dbReference type="SUPFAM" id="SSF81301">
    <property type="entry name" value="Nucleotidyltransferase"/>
    <property type="match status" value="1"/>
</dbReference>
<dbReference type="InterPro" id="IPR003607">
    <property type="entry name" value="HD/PDEase_dom"/>
</dbReference>
<keyword evidence="10 11" id="KW-0694">RNA-binding</keyword>
<keyword evidence="3" id="KW-0820">tRNA-binding</keyword>
<evidence type="ECO:0000256" key="6">
    <source>
        <dbReference type="ARBA" id="ARBA00022695"/>
    </source>
</evidence>
<feature type="domain" description="tRNA nucleotidyltransferase/poly(A) polymerase RNA and SrmB- binding" evidence="13">
    <location>
        <begin position="197"/>
        <end position="258"/>
    </location>
</feature>
<dbReference type="Pfam" id="PF01743">
    <property type="entry name" value="PolyA_pol"/>
    <property type="match status" value="1"/>
</dbReference>
<keyword evidence="4 11" id="KW-0808">Transferase</keyword>
<dbReference type="Gene3D" id="3.30.460.10">
    <property type="entry name" value="Beta Polymerase, domain 2"/>
    <property type="match status" value="1"/>
</dbReference>
<evidence type="ECO:0000256" key="1">
    <source>
        <dbReference type="ARBA" id="ARBA00001946"/>
    </source>
</evidence>
<dbReference type="PROSITE" id="PS51257">
    <property type="entry name" value="PROKAR_LIPOPROTEIN"/>
    <property type="match status" value="1"/>
</dbReference>
<evidence type="ECO:0000256" key="2">
    <source>
        <dbReference type="ARBA" id="ARBA00007265"/>
    </source>
</evidence>
<evidence type="ECO:0000256" key="11">
    <source>
        <dbReference type="RuleBase" id="RU003953"/>
    </source>
</evidence>
<comment type="similarity">
    <text evidence="2 11">Belongs to the tRNA nucleotidyltransferase/poly(A) polymerase family.</text>
</comment>
<dbReference type="InterPro" id="IPR050124">
    <property type="entry name" value="tRNA_CCA-adding_enzyme"/>
</dbReference>
<evidence type="ECO:0000313" key="15">
    <source>
        <dbReference type="EMBL" id="PIR89266.1"/>
    </source>
</evidence>
<evidence type="ECO:0000256" key="7">
    <source>
        <dbReference type="ARBA" id="ARBA00022723"/>
    </source>
</evidence>
<dbReference type="EMBL" id="PFAZ01000002">
    <property type="protein sequence ID" value="PIR89266.1"/>
    <property type="molecule type" value="Genomic_DNA"/>
</dbReference>
<feature type="domain" description="CCA-adding enzyme C-terminal" evidence="14">
    <location>
        <begin position="330"/>
        <end position="464"/>
    </location>
</feature>
<dbReference type="PANTHER" id="PTHR47545">
    <property type="entry name" value="MULTIFUNCTIONAL CCA PROTEIN"/>
    <property type="match status" value="1"/>
</dbReference>
<evidence type="ECO:0000259" key="14">
    <source>
        <dbReference type="Pfam" id="PF13735"/>
    </source>
</evidence>
<dbReference type="Proteomes" id="UP000231157">
    <property type="component" value="Unassembled WGS sequence"/>
</dbReference>
<dbReference type="InterPro" id="IPR032810">
    <property type="entry name" value="CCA-adding_enz_C"/>
</dbReference>
<dbReference type="InterPro" id="IPR002646">
    <property type="entry name" value="PolA_pol_head_dom"/>
</dbReference>
<comment type="cofactor">
    <cofactor evidence="1">
        <name>Mg(2+)</name>
        <dbReference type="ChEBI" id="CHEBI:18420"/>
    </cofactor>
</comment>
<evidence type="ECO:0000256" key="8">
    <source>
        <dbReference type="ARBA" id="ARBA00022741"/>
    </source>
</evidence>
<accession>A0A2H0UUF0</accession>
<dbReference type="NCBIfam" id="TIGR00277">
    <property type="entry name" value="HDIG"/>
    <property type="match status" value="1"/>
</dbReference>
<dbReference type="GO" id="GO:0000049">
    <property type="term" value="F:tRNA binding"/>
    <property type="evidence" value="ECO:0007669"/>
    <property type="project" value="UniProtKB-KW"/>
</dbReference>